<evidence type="ECO:0000313" key="1">
    <source>
        <dbReference type="EMBL" id="THF82776.1"/>
    </source>
</evidence>
<organism evidence="1 2">
    <name type="scientific">Cohnella fermenti</name>
    <dbReference type="NCBI Taxonomy" id="2565925"/>
    <lineage>
        <taxon>Bacteria</taxon>
        <taxon>Bacillati</taxon>
        <taxon>Bacillota</taxon>
        <taxon>Bacilli</taxon>
        <taxon>Bacillales</taxon>
        <taxon>Paenibacillaceae</taxon>
        <taxon>Cohnella</taxon>
    </lineage>
</organism>
<dbReference type="AlphaFoldDB" id="A0A4S4C4P8"/>
<gene>
    <name evidence="1" type="ORF">E6C55_06500</name>
</gene>
<evidence type="ECO:0000313" key="2">
    <source>
        <dbReference type="Proteomes" id="UP000310636"/>
    </source>
</evidence>
<dbReference type="EMBL" id="SSOB01000006">
    <property type="protein sequence ID" value="THF82776.1"/>
    <property type="molecule type" value="Genomic_DNA"/>
</dbReference>
<name>A0A4S4C4P8_9BACL</name>
<proteinExistence type="predicted"/>
<reference evidence="1 2" key="1">
    <citation type="submission" date="2019-04" db="EMBL/GenBank/DDBJ databases">
        <title>Cohnella sp. nov. isolated from preserved vegetables.</title>
        <authorList>
            <person name="Lin S.-Y."/>
            <person name="Hung M.-H."/>
            <person name="Young C.-C."/>
        </authorList>
    </citation>
    <scope>NUCLEOTIDE SEQUENCE [LARGE SCALE GENOMIC DNA]</scope>
    <source>
        <strain evidence="1 2">CC-MHH1044</strain>
    </source>
</reference>
<accession>A0A4S4C4P8</accession>
<protein>
    <submittedName>
        <fullName evidence="1">Uncharacterized protein</fullName>
    </submittedName>
</protein>
<comment type="caution">
    <text evidence="1">The sequence shown here is derived from an EMBL/GenBank/DDBJ whole genome shotgun (WGS) entry which is preliminary data.</text>
</comment>
<dbReference type="OrthoDB" id="2876391at2"/>
<sequence length="111" mass="12556">MLSNKSLFEEVGKIQLLSAIKKFNPNLRTAYVLNWIPEQEEDIYTILIDGELVLRVEITRHDAQSEPLVSSQPINEYKKGLSKMNQIKLAVALDLVKGDLQKYGVVKKSAV</sequence>
<dbReference type="Proteomes" id="UP000310636">
    <property type="component" value="Unassembled WGS sequence"/>
</dbReference>
<keyword evidence="2" id="KW-1185">Reference proteome</keyword>